<feature type="domain" description="F-box protein AT5G49610-like beta-propeller" evidence="2">
    <location>
        <begin position="141"/>
        <end position="413"/>
    </location>
</feature>
<dbReference type="PANTHER" id="PTHR33207">
    <property type="entry name" value="F-BOX DOMAIN CONTAINING PROTEIN-RELATED"/>
    <property type="match status" value="1"/>
</dbReference>
<keyword evidence="4" id="KW-1185">Reference proteome</keyword>
<dbReference type="Proteomes" id="UP000636709">
    <property type="component" value="Unassembled WGS sequence"/>
</dbReference>
<name>A0A835AUN8_9POAL</name>
<dbReference type="InterPro" id="IPR056594">
    <property type="entry name" value="AT5G49610-like_b-prop"/>
</dbReference>
<dbReference type="Gene3D" id="1.20.1280.50">
    <property type="match status" value="1"/>
</dbReference>
<evidence type="ECO:0000259" key="2">
    <source>
        <dbReference type="Pfam" id="PF23635"/>
    </source>
</evidence>
<dbReference type="AlphaFoldDB" id="A0A835AUN8"/>
<dbReference type="Pfam" id="PF12937">
    <property type="entry name" value="F-box-like"/>
    <property type="match status" value="1"/>
</dbReference>
<dbReference type="InterPro" id="IPR001810">
    <property type="entry name" value="F-box_dom"/>
</dbReference>
<dbReference type="SUPFAM" id="SSF81383">
    <property type="entry name" value="F-box domain"/>
    <property type="match status" value="1"/>
</dbReference>
<evidence type="ECO:0000313" key="3">
    <source>
        <dbReference type="EMBL" id="KAF8670855.1"/>
    </source>
</evidence>
<comment type="caution">
    <text evidence="3">The sequence shown here is derived from an EMBL/GenBank/DDBJ whole genome shotgun (WGS) entry which is preliminary data.</text>
</comment>
<dbReference type="InterPro" id="IPR036047">
    <property type="entry name" value="F-box-like_dom_sf"/>
</dbReference>
<sequence length="418" mass="46350">MPHVAPRKPATDEPASDAAAETRISSLGDDLLLEVFLRLPSLATLVRAALTCRAWRGAVASSPAFRRRFRAVHPPPLLGFFVEAPHDGHSPNVPASPPFVPTCTRDRDLAAAVRGGDCFLTSLHGGLQGSGGGGELSCWDIVDCSGGYVLLVNADEELFTVVNPLTRCNETASFDLCTNPDDSVVQLHPRLVCVDEDRISFLAVLLAHDESRVQARFFSLDTREWSMGPWVKVPEPVRSADHSNWIRDQGSMQANGFLYWVYDDRRHMVSLDTATMEISVFELPQCLLESYVKNVGETKGGATCIVYAEMLNVGVLMHTRDDDGVGGWVQDRAVTMATELERVLPGKFDEHSQMVGVWAVQDGYAYVATSADPFNMNALCWFMSLCLETMKLEKLFRMPNNVFDVHPYIMRWPRLLNS</sequence>
<evidence type="ECO:0008006" key="5">
    <source>
        <dbReference type="Google" id="ProtNLM"/>
    </source>
</evidence>
<organism evidence="3 4">
    <name type="scientific">Digitaria exilis</name>
    <dbReference type="NCBI Taxonomy" id="1010633"/>
    <lineage>
        <taxon>Eukaryota</taxon>
        <taxon>Viridiplantae</taxon>
        <taxon>Streptophyta</taxon>
        <taxon>Embryophyta</taxon>
        <taxon>Tracheophyta</taxon>
        <taxon>Spermatophyta</taxon>
        <taxon>Magnoliopsida</taxon>
        <taxon>Liliopsida</taxon>
        <taxon>Poales</taxon>
        <taxon>Poaceae</taxon>
        <taxon>PACMAD clade</taxon>
        <taxon>Panicoideae</taxon>
        <taxon>Panicodae</taxon>
        <taxon>Paniceae</taxon>
        <taxon>Anthephorinae</taxon>
        <taxon>Digitaria</taxon>
    </lineage>
</organism>
<dbReference type="EMBL" id="JACEFO010002248">
    <property type="protein sequence ID" value="KAF8670855.1"/>
    <property type="molecule type" value="Genomic_DNA"/>
</dbReference>
<accession>A0A835AUN8</accession>
<evidence type="ECO:0000313" key="4">
    <source>
        <dbReference type="Proteomes" id="UP000636709"/>
    </source>
</evidence>
<feature type="domain" description="F-box" evidence="1">
    <location>
        <begin position="29"/>
        <end position="69"/>
    </location>
</feature>
<gene>
    <name evidence="3" type="ORF">HU200_050119</name>
</gene>
<protein>
    <recommendedName>
        <fullName evidence="5">F-box domain-containing protein</fullName>
    </recommendedName>
</protein>
<dbReference type="Pfam" id="PF23635">
    <property type="entry name" value="Beta-prop_AT5G49610-like"/>
    <property type="match status" value="1"/>
</dbReference>
<proteinExistence type="predicted"/>
<reference evidence="3" key="1">
    <citation type="submission" date="2020-07" db="EMBL/GenBank/DDBJ databases">
        <title>Genome sequence and genetic diversity analysis of an under-domesticated orphan crop, white fonio (Digitaria exilis).</title>
        <authorList>
            <person name="Bennetzen J.L."/>
            <person name="Chen S."/>
            <person name="Ma X."/>
            <person name="Wang X."/>
            <person name="Yssel A.E.J."/>
            <person name="Chaluvadi S.R."/>
            <person name="Johnson M."/>
            <person name="Gangashetty P."/>
            <person name="Hamidou F."/>
            <person name="Sanogo M.D."/>
            <person name="Zwaenepoel A."/>
            <person name="Wallace J."/>
            <person name="Van De Peer Y."/>
            <person name="Van Deynze A."/>
        </authorList>
    </citation>
    <scope>NUCLEOTIDE SEQUENCE</scope>
    <source>
        <tissue evidence="3">Leaves</tissue>
    </source>
</reference>
<evidence type="ECO:0000259" key="1">
    <source>
        <dbReference type="Pfam" id="PF12937"/>
    </source>
</evidence>
<dbReference type="OrthoDB" id="694043at2759"/>